<dbReference type="AlphaFoldDB" id="A0A914LN91"/>
<keyword evidence="9" id="KW-0325">Glycoprotein</keyword>
<reference evidence="15" key="1">
    <citation type="submission" date="2022-11" db="UniProtKB">
        <authorList>
            <consortium name="WormBaseParasite"/>
        </authorList>
    </citation>
    <scope>IDENTIFICATION</scope>
</reference>
<evidence type="ECO:0000256" key="11">
    <source>
        <dbReference type="SAM" id="Phobius"/>
    </source>
</evidence>
<dbReference type="InterPro" id="IPR050726">
    <property type="entry name" value="mGluR"/>
</dbReference>
<evidence type="ECO:0000256" key="3">
    <source>
        <dbReference type="ARBA" id="ARBA00022692"/>
    </source>
</evidence>
<dbReference type="InterPro" id="IPR017979">
    <property type="entry name" value="GPCR_3_CS"/>
</dbReference>
<dbReference type="InterPro" id="IPR017978">
    <property type="entry name" value="GPCR_3_C"/>
</dbReference>
<dbReference type="Pfam" id="PF00003">
    <property type="entry name" value="7tm_3"/>
    <property type="match status" value="1"/>
</dbReference>
<dbReference type="WBParaSite" id="Minc3s00685g16065">
    <property type="protein sequence ID" value="Minc3s00685g16065"/>
    <property type="gene ID" value="Minc3s00685g16065"/>
</dbReference>
<dbReference type="PRINTS" id="PR00248">
    <property type="entry name" value="GPCRMGR"/>
</dbReference>
<dbReference type="Pfam" id="PF01094">
    <property type="entry name" value="ANF_receptor"/>
    <property type="match status" value="1"/>
</dbReference>
<keyword evidence="14" id="KW-1185">Reference proteome</keyword>
<dbReference type="Gene3D" id="3.40.50.2300">
    <property type="match status" value="2"/>
</dbReference>
<dbReference type="InterPro" id="IPR000337">
    <property type="entry name" value="GPCR_3"/>
</dbReference>
<feature type="transmembrane region" description="Helical" evidence="11">
    <location>
        <begin position="714"/>
        <end position="731"/>
    </location>
</feature>
<dbReference type="InterPro" id="IPR038550">
    <property type="entry name" value="GPCR_3_9-Cys_sf"/>
</dbReference>
<protein>
    <submittedName>
        <fullName evidence="15">G-protein coupled receptors family 3 profile domain-containing protein</fullName>
    </submittedName>
</protein>
<feature type="transmembrane region" description="Helical" evidence="11">
    <location>
        <begin position="852"/>
        <end position="869"/>
    </location>
</feature>
<dbReference type="PROSITE" id="PS50259">
    <property type="entry name" value="G_PROTEIN_RECEP_F3_4"/>
    <property type="match status" value="1"/>
</dbReference>
<accession>A0A914LN91</accession>
<keyword evidence="6" id="KW-0297">G-protein coupled receptor</keyword>
<feature type="chain" id="PRO_5037755764" evidence="12">
    <location>
        <begin position="19"/>
        <end position="1049"/>
    </location>
</feature>
<dbReference type="SUPFAM" id="SSF53822">
    <property type="entry name" value="Periplasmic binding protein-like I"/>
    <property type="match status" value="1"/>
</dbReference>
<feature type="domain" description="G-protein coupled receptors family 3 profile" evidence="13">
    <location>
        <begin position="644"/>
        <end position="949"/>
    </location>
</feature>
<feature type="transmembrane region" description="Helical" evidence="11">
    <location>
        <begin position="913"/>
        <end position="935"/>
    </location>
</feature>
<feature type="transmembrane region" description="Helical" evidence="11">
    <location>
        <begin position="682"/>
        <end position="702"/>
    </location>
</feature>
<sequence length="1049" mass="118201">MLYSHVTLLMLRVMDVVTKTSVQQSARMLVAEIPGDIQIGALFPMHRQIAGAEGCGAIWEQYGYLAIYKDIYIVINYKGIQRAEVAILTIQELNKILPFRLGISIRDSCWTERIAMEQTIAFLREGVTQCSCCQTAGCQKKANPVVAIVGPAKSSTTIAVQNLLQVFRIPQIGYAATTTDLSDKEQFGYYLRVVPSDAWQAMAISQLLMHFGWTYIAVVYSAGNYGEKGFEAMERLTHAPGIDVCIAHAQKVKTMGENEEFENVLLVLNELNPRPKVVRNCQKIIRKLIGYLKVVCFCEGRSLNKLFQAQKALRMGKRSSITNYNNTTFDKGIKHVVEGVETEAAGSFSFRIHSPRVEKFEPYYYSLEPANQSIKNPWFREFWQQKFKCLLTVPKDDTFSELCDVSSQNLSVGYEQDPKLSQVMNAIRVVGYALRDMYNDKCQSTILKQNKLKTNINISFPTSNAALFNAHFGLPCPEMETINGTLLFRYMMNVSFEDEFQQEISFDESGDPPAWYDILNYVGYDGFRKAGDWKKGVAGTFKEEMGAGFKSSVAHKLKMKNRELMFYDKTSKMPESVCSKPCSFGQRRRQTTACCWICESCAEGEIVRNNLCQKCPFGEWPDSENRTICLRLQHEYLEITASIAPMIAIAFATLGIICASLVILLFLLHNSTPVVKATTRELSYIILGGIVAGYLCSFALLARPSFIACFFSRTLPPIAFASIYSALFTKTNRIARILAGSKKRILTKKPRFLSTFSQVLITWTLVGIQCIIVAIGLVKEFPKASFDENFAPTTVINKDLVLRQTFRFYIRLLATADFRQEEWFLHVQYRQWHLWHLLLGILFLYSKNIKKNIFLIFYVLFCTLYAFKTRNLPENFNEAKFIGFTMYCTLVTWCAFVVLYVNSLNKALTASFTFSLSASIALSLLFFPKCFIILLRPEKNVRSSYTTTKLIRCHFGNAPSTFTDSKHGISFLSKTRNSSQSLSIGAGSCPTRTASLHVVNQNNIISGGGVGGGGGGISNLSGSYSIGNQATKFFYSIKIRRGIYLIESN</sequence>
<dbReference type="GO" id="GO:0004930">
    <property type="term" value="F:G protein-coupled receptor activity"/>
    <property type="evidence" value="ECO:0007669"/>
    <property type="project" value="UniProtKB-KW"/>
</dbReference>
<evidence type="ECO:0000313" key="14">
    <source>
        <dbReference type="Proteomes" id="UP000887563"/>
    </source>
</evidence>
<evidence type="ECO:0000256" key="2">
    <source>
        <dbReference type="ARBA" id="ARBA00022475"/>
    </source>
</evidence>
<keyword evidence="5 11" id="KW-1133">Transmembrane helix</keyword>
<evidence type="ECO:0000256" key="12">
    <source>
        <dbReference type="SAM" id="SignalP"/>
    </source>
</evidence>
<feature type="transmembrane region" description="Helical" evidence="11">
    <location>
        <begin position="881"/>
        <end position="901"/>
    </location>
</feature>
<evidence type="ECO:0000256" key="7">
    <source>
        <dbReference type="ARBA" id="ARBA00023136"/>
    </source>
</evidence>
<dbReference type="FunFam" id="2.10.50.30:FF:000004">
    <property type="entry name" value="Taste receptor type 1 member 3-like protein"/>
    <property type="match status" value="1"/>
</dbReference>
<proteinExistence type="predicted"/>
<dbReference type="InterPro" id="IPR028082">
    <property type="entry name" value="Peripla_BP_I"/>
</dbReference>
<comment type="subcellular location">
    <subcellularLocation>
        <location evidence="1">Cell membrane</location>
        <topology evidence="1">Multi-pass membrane protein</topology>
    </subcellularLocation>
</comment>
<keyword evidence="10" id="KW-0807">Transducer</keyword>
<dbReference type="PROSITE" id="PS00981">
    <property type="entry name" value="G_PROTEIN_RECEP_F3_3"/>
    <property type="match status" value="1"/>
</dbReference>
<dbReference type="InterPro" id="IPR011500">
    <property type="entry name" value="GPCR_3_9-Cys_dom"/>
</dbReference>
<dbReference type="Proteomes" id="UP000887563">
    <property type="component" value="Unplaced"/>
</dbReference>
<dbReference type="PANTHER" id="PTHR24060">
    <property type="entry name" value="METABOTROPIC GLUTAMATE RECEPTOR"/>
    <property type="match status" value="1"/>
</dbReference>
<dbReference type="CDD" id="cd15285">
    <property type="entry name" value="7tmC_mGluR_group1"/>
    <property type="match status" value="1"/>
</dbReference>
<feature type="transmembrane region" description="Helical" evidence="11">
    <location>
        <begin position="829"/>
        <end position="845"/>
    </location>
</feature>
<evidence type="ECO:0000313" key="15">
    <source>
        <dbReference type="WBParaSite" id="Minc3s00685g16065"/>
    </source>
</evidence>
<keyword evidence="2" id="KW-1003">Cell membrane</keyword>
<organism evidence="14 15">
    <name type="scientific">Meloidogyne incognita</name>
    <name type="common">Southern root-knot nematode worm</name>
    <name type="synonym">Oxyuris incognita</name>
    <dbReference type="NCBI Taxonomy" id="6306"/>
    <lineage>
        <taxon>Eukaryota</taxon>
        <taxon>Metazoa</taxon>
        <taxon>Ecdysozoa</taxon>
        <taxon>Nematoda</taxon>
        <taxon>Chromadorea</taxon>
        <taxon>Rhabditida</taxon>
        <taxon>Tylenchina</taxon>
        <taxon>Tylenchomorpha</taxon>
        <taxon>Tylenchoidea</taxon>
        <taxon>Meloidogynidae</taxon>
        <taxon>Meloidogyninae</taxon>
        <taxon>Meloidogyne</taxon>
        <taxon>Meloidogyne incognita group</taxon>
    </lineage>
</organism>
<dbReference type="InterPro" id="IPR001828">
    <property type="entry name" value="ANF_lig-bd_rcpt"/>
</dbReference>
<dbReference type="GO" id="GO:0005886">
    <property type="term" value="C:plasma membrane"/>
    <property type="evidence" value="ECO:0007669"/>
    <property type="project" value="UniProtKB-SubCell"/>
</dbReference>
<evidence type="ECO:0000259" key="13">
    <source>
        <dbReference type="PROSITE" id="PS50259"/>
    </source>
</evidence>
<evidence type="ECO:0000256" key="1">
    <source>
        <dbReference type="ARBA" id="ARBA00004651"/>
    </source>
</evidence>
<evidence type="ECO:0000256" key="6">
    <source>
        <dbReference type="ARBA" id="ARBA00023040"/>
    </source>
</evidence>
<evidence type="ECO:0000256" key="4">
    <source>
        <dbReference type="ARBA" id="ARBA00022729"/>
    </source>
</evidence>
<feature type="transmembrane region" description="Helical" evidence="11">
    <location>
        <begin position="643"/>
        <end position="670"/>
    </location>
</feature>
<evidence type="ECO:0000256" key="8">
    <source>
        <dbReference type="ARBA" id="ARBA00023170"/>
    </source>
</evidence>
<keyword evidence="7 11" id="KW-0472">Membrane</keyword>
<keyword evidence="4 12" id="KW-0732">Signal</keyword>
<dbReference type="Pfam" id="PF07562">
    <property type="entry name" value="NCD3G"/>
    <property type="match status" value="1"/>
</dbReference>
<evidence type="ECO:0000256" key="5">
    <source>
        <dbReference type="ARBA" id="ARBA00022989"/>
    </source>
</evidence>
<evidence type="ECO:0000256" key="9">
    <source>
        <dbReference type="ARBA" id="ARBA00023180"/>
    </source>
</evidence>
<feature type="signal peptide" evidence="12">
    <location>
        <begin position="1"/>
        <end position="18"/>
    </location>
</feature>
<evidence type="ECO:0000256" key="10">
    <source>
        <dbReference type="ARBA" id="ARBA00023224"/>
    </source>
</evidence>
<dbReference type="Gene3D" id="2.10.50.30">
    <property type="entry name" value="GPCR, family 3, nine cysteines domain"/>
    <property type="match status" value="1"/>
</dbReference>
<keyword evidence="3 11" id="KW-0812">Transmembrane</keyword>
<name>A0A914LN91_MELIC</name>
<feature type="transmembrane region" description="Helical" evidence="11">
    <location>
        <begin position="752"/>
        <end position="778"/>
    </location>
</feature>
<keyword evidence="8" id="KW-0675">Receptor</keyword>